<feature type="compositionally biased region" description="Polar residues" evidence="1">
    <location>
        <begin position="43"/>
        <end position="54"/>
    </location>
</feature>
<evidence type="ECO:0000313" key="2">
    <source>
        <dbReference type="EMBL" id="RQM21434.1"/>
    </source>
</evidence>
<comment type="caution">
    <text evidence="2">The sequence shown here is derived from an EMBL/GenBank/DDBJ whole genome shotgun (WGS) entry which is preliminary data.</text>
</comment>
<sequence>MQLLETFLAERPSMSALRPPRKASYQPSMRLTKQEIRSMFPPTDTSPAASSTPRRTSEQRRQLVFDREMEKQLVEKELVRRKSAPIIRYRRSMGQHPQVEEDAATGSSPMAASPAIATKDNESTNDAMLERKALCGKAFHFHDGKLIDVKKSTRPTALIPLDWEIMDIPPPRSSYERHSFHGTPASTWEDIVERHSLPANYSY</sequence>
<protein>
    <submittedName>
        <fullName evidence="2">Uncharacterized protein</fullName>
    </submittedName>
</protein>
<gene>
    <name evidence="2" type="ORF">B5M09_009767</name>
</gene>
<evidence type="ECO:0000256" key="1">
    <source>
        <dbReference type="SAM" id="MobiDB-lite"/>
    </source>
</evidence>
<reference evidence="2" key="1">
    <citation type="submission" date="2018-07" db="EMBL/GenBank/DDBJ databases">
        <title>Annotation of Aphanomyces astaci genome assembly.</title>
        <authorList>
            <person name="Studholme D.J."/>
        </authorList>
    </citation>
    <scope>NUCLEOTIDE SEQUENCE [LARGE SCALE GENOMIC DNA]</scope>
    <source>
        <strain evidence="2">Pc</strain>
    </source>
</reference>
<keyword evidence="3" id="KW-1185">Reference proteome</keyword>
<evidence type="ECO:0000313" key="3">
    <source>
        <dbReference type="Proteomes" id="UP000284702"/>
    </source>
</evidence>
<organism evidence="2 3">
    <name type="scientific">Aphanomyces astaci</name>
    <name type="common">Crayfish plague agent</name>
    <dbReference type="NCBI Taxonomy" id="112090"/>
    <lineage>
        <taxon>Eukaryota</taxon>
        <taxon>Sar</taxon>
        <taxon>Stramenopiles</taxon>
        <taxon>Oomycota</taxon>
        <taxon>Saprolegniomycetes</taxon>
        <taxon>Saprolegniales</taxon>
        <taxon>Verrucalvaceae</taxon>
        <taxon>Aphanomyces</taxon>
    </lineage>
</organism>
<feature type="region of interest" description="Disordered" evidence="1">
    <location>
        <begin position="34"/>
        <end position="60"/>
    </location>
</feature>
<name>A0A425CWP1_APHAT</name>
<feature type="region of interest" description="Disordered" evidence="1">
    <location>
        <begin position="91"/>
        <end position="113"/>
    </location>
</feature>
<dbReference type="AlphaFoldDB" id="A0A425CWP1"/>
<dbReference type="Proteomes" id="UP000284702">
    <property type="component" value="Unassembled WGS sequence"/>
</dbReference>
<proteinExistence type="predicted"/>
<accession>A0A425CWP1</accession>
<dbReference type="EMBL" id="MZMZ02003539">
    <property type="protein sequence ID" value="RQM21434.1"/>
    <property type="molecule type" value="Genomic_DNA"/>
</dbReference>